<proteinExistence type="predicted"/>
<evidence type="ECO:0000313" key="2">
    <source>
        <dbReference type="Proteomes" id="UP000009183"/>
    </source>
</evidence>
<dbReference type="PaxDb" id="29760-VIT_19s0027g00620.t01"/>
<dbReference type="HOGENOM" id="CLU_2363920_0_0_1"/>
<dbReference type="InParanoid" id="D7SWX5"/>
<dbReference type="OrthoDB" id="69641at2759"/>
<protein>
    <submittedName>
        <fullName evidence="1">Uncharacterized protein</fullName>
    </submittedName>
</protein>
<name>D7SWX5_VITVI</name>
<gene>
    <name evidence="1" type="ordered locus">VIT_19s0027g00620</name>
</gene>
<dbReference type="AlphaFoldDB" id="D7SWX5"/>
<sequence>MPCTTTRNNSWRLVIDAELGSNYALVGKLNSALSLDSGNSCINILRNIITLVYQATRHVLASKLVCEVATELLRRKLLLSEPFPYCLLCKTSLTEF</sequence>
<evidence type="ECO:0000313" key="1">
    <source>
        <dbReference type="EMBL" id="CBI21775.3"/>
    </source>
</evidence>
<dbReference type="EMBL" id="FN595234">
    <property type="protein sequence ID" value="CBI21775.3"/>
    <property type="molecule type" value="Genomic_DNA"/>
</dbReference>
<organism evidence="1 2">
    <name type="scientific">Vitis vinifera</name>
    <name type="common">Grape</name>
    <dbReference type="NCBI Taxonomy" id="29760"/>
    <lineage>
        <taxon>Eukaryota</taxon>
        <taxon>Viridiplantae</taxon>
        <taxon>Streptophyta</taxon>
        <taxon>Embryophyta</taxon>
        <taxon>Tracheophyta</taxon>
        <taxon>Spermatophyta</taxon>
        <taxon>Magnoliopsida</taxon>
        <taxon>eudicotyledons</taxon>
        <taxon>Gunneridae</taxon>
        <taxon>Pentapetalae</taxon>
        <taxon>rosids</taxon>
        <taxon>Vitales</taxon>
        <taxon>Vitaceae</taxon>
        <taxon>Viteae</taxon>
        <taxon>Vitis</taxon>
    </lineage>
</organism>
<reference evidence="2" key="1">
    <citation type="journal article" date="2007" name="Nature">
        <title>The grapevine genome sequence suggests ancestral hexaploidization in major angiosperm phyla.</title>
        <authorList>
            <consortium name="The French-Italian Public Consortium for Grapevine Genome Characterization."/>
            <person name="Jaillon O."/>
            <person name="Aury J.-M."/>
            <person name="Noel B."/>
            <person name="Policriti A."/>
            <person name="Clepet C."/>
            <person name="Casagrande A."/>
            <person name="Choisne N."/>
            <person name="Aubourg S."/>
            <person name="Vitulo N."/>
            <person name="Jubin C."/>
            <person name="Vezzi A."/>
            <person name="Legeai F."/>
            <person name="Hugueney P."/>
            <person name="Dasilva C."/>
            <person name="Horner D."/>
            <person name="Mica E."/>
            <person name="Jublot D."/>
            <person name="Poulain J."/>
            <person name="Bruyere C."/>
            <person name="Billault A."/>
            <person name="Segurens B."/>
            <person name="Gouyvenoux M."/>
            <person name="Ugarte E."/>
            <person name="Cattonaro F."/>
            <person name="Anthouard V."/>
            <person name="Vico V."/>
            <person name="Del Fabbro C."/>
            <person name="Alaux M."/>
            <person name="Di Gaspero G."/>
            <person name="Dumas V."/>
            <person name="Felice N."/>
            <person name="Paillard S."/>
            <person name="Juman I."/>
            <person name="Moroldo M."/>
            <person name="Scalabrin S."/>
            <person name="Canaguier A."/>
            <person name="Le Clainche I."/>
            <person name="Malacrida G."/>
            <person name="Durand E."/>
            <person name="Pesole G."/>
            <person name="Laucou V."/>
            <person name="Chatelet P."/>
            <person name="Merdinoglu D."/>
            <person name="Delledonne M."/>
            <person name="Pezzotti M."/>
            <person name="Lecharny A."/>
            <person name="Scarpelli C."/>
            <person name="Artiguenave F."/>
            <person name="Pe M.E."/>
            <person name="Valle G."/>
            <person name="Morgante M."/>
            <person name="Caboche M."/>
            <person name="Adam-Blondon A.-F."/>
            <person name="Weissenbach J."/>
            <person name="Quetier F."/>
            <person name="Wincker P."/>
        </authorList>
    </citation>
    <scope>NUCLEOTIDE SEQUENCE [LARGE SCALE GENOMIC DNA]</scope>
    <source>
        <strain evidence="2">cv. Pinot noir / PN40024</strain>
    </source>
</reference>
<keyword evidence="2" id="KW-1185">Reference proteome</keyword>
<accession>D7SWX5</accession>
<dbReference type="Proteomes" id="UP000009183">
    <property type="component" value="Chromosome 19"/>
</dbReference>